<dbReference type="GO" id="GO:0016020">
    <property type="term" value="C:membrane"/>
    <property type="evidence" value="ECO:0007669"/>
    <property type="project" value="UniProtKB-SubCell"/>
</dbReference>
<keyword evidence="10" id="KW-1185">Reference proteome</keyword>
<dbReference type="AlphaFoldDB" id="A0A4P9Y7M6"/>
<evidence type="ECO:0000256" key="2">
    <source>
        <dbReference type="ARBA" id="ARBA00022692"/>
    </source>
</evidence>
<proteinExistence type="predicted"/>
<evidence type="ECO:0000256" key="1">
    <source>
        <dbReference type="ARBA" id="ARBA00004167"/>
    </source>
</evidence>
<dbReference type="GO" id="GO:0016042">
    <property type="term" value="P:lipid catabolic process"/>
    <property type="evidence" value="ECO:0007669"/>
    <property type="project" value="UniProtKB-KW"/>
</dbReference>
<protein>
    <submittedName>
        <fullName evidence="9">Sterol esterase-like protein</fullName>
    </submittedName>
</protein>
<evidence type="ECO:0000256" key="4">
    <source>
        <dbReference type="ARBA" id="ARBA00022963"/>
    </source>
</evidence>
<keyword evidence="4" id="KW-0442">Lipid degradation</keyword>
<keyword evidence="2" id="KW-0812">Transmembrane</keyword>
<dbReference type="SUPFAM" id="SSF53474">
    <property type="entry name" value="alpha/beta-Hydrolases"/>
    <property type="match status" value="1"/>
</dbReference>
<keyword evidence="3" id="KW-0378">Hydrolase</keyword>
<dbReference type="InterPro" id="IPR006693">
    <property type="entry name" value="AB_hydrolase_lipase"/>
</dbReference>
<dbReference type="EMBL" id="KZ987762">
    <property type="protein sequence ID" value="RKP15053.1"/>
    <property type="molecule type" value="Genomic_DNA"/>
</dbReference>
<name>A0A4P9Y7M6_9FUNG</name>
<dbReference type="FunFam" id="3.40.50.1820:FF:000095">
    <property type="entry name" value="Triglyceride lipase-cholesterol esterase"/>
    <property type="match status" value="1"/>
</dbReference>
<sequence>MGIPFFGRLHLDDYQSLFLTCLALVVEKIFRILTFFIPSPVIAFIFSKLTPPFRRLPWNTRKRYKEHHIIHTVASFCQRAGYPVEEHLVTTTDGFVLGIHRIPGGKEGVERKGEGVDRNGDSNESPKPVVLLWHGFMMSSEVFVCGHTEERNLAFALATAGYDVWMGNIRGNKYSYKHLTEKPNSRKFWDFSIDELARYDIPNTIDYVLRMTGQSTLSYIGFSQGTAQMFAALSINPELNDKVNSFIALAPATKPPMIENASVSAILRSSPQALYLILGRKCAMGYALFWRDYLPRPLYVRLIRMSVWLLFGWSMRNMSQLQKEACLGHLYSYTATKLVVHWFQIMGAQRFQVFDDAPPVRSRILGSADSRINEEGSFGHVVPAFPTRRIVAPIAIFYGGQDNLSNIQNLLKDLPEPVLCRRVDKYEHLDFLWADDADELVFPMVMGTLASLASNEVNSIGSKERRRYRHNRSSSVHI</sequence>
<keyword evidence="6" id="KW-0443">Lipid metabolism</keyword>
<organism evidence="9 10">
    <name type="scientific">Piptocephalis cylindrospora</name>
    <dbReference type="NCBI Taxonomy" id="1907219"/>
    <lineage>
        <taxon>Eukaryota</taxon>
        <taxon>Fungi</taxon>
        <taxon>Fungi incertae sedis</taxon>
        <taxon>Zoopagomycota</taxon>
        <taxon>Zoopagomycotina</taxon>
        <taxon>Zoopagomycetes</taxon>
        <taxon>Zoopagales</taxon>
        <taxon>Piptocephalidaceae</taxon>
        <taxon>Piptocephalis</taxon>
    </lineage>
</organism>
<dbReference type="Proteomes" id="UP000267251">
    <property type="component" value="Unassembled WGS sequence"/>
</dbReference>
<accession>A0A4P9Y7M6</accession>
<dbReference type="OrthoDB" id="9974421at2759"/>
<evidence type="ECO:0000259" key="8">
    <source>
        <dbReference type="Pfam" id="PF04083"/>
    </source>
</evidence>
<evidence type="ECO:0000313" key="10">
    <source>
        <dbReference type="Proteomes" id="UP000267251"/>
    </source>
</evidence>
<evidence type="ECO:0000256" key="7">
    <source>
        <dbReference type="ARBA" id="ARBA00023136"/>
    </source>
</evidence>
<reference evidence="10" key="1">
    <citation type="journal article" date="2018" name="Nat. Microbiol.">
        <title>Leveraging single-cell genomics to expand the fungal tree of life.</title>
        <authorList>
            <person name="Ahrendt S.R."/>
            <person name="Quandt C.A."/>
            <person name="Ciobanu D."/>
            <person name="Clum A."/>
            <person name="Salamov A."/>
            <person name="Andreopoulos B."/>
            <person name="Cheng J.F."/>
            <person name="Woyke T."/>
            <person name="Pelin A."/>
            <person name="Henrissat B."/>
            <person name="Reynolds N.K."/>
            <person name="Benny G.L."/>
            <person name="Smith M.E."/>
            <person name="James T.Y."/>
            <person name="Grigoriev I.V."/>
        </authorList>
    </citation>
    <scope>NUCLEOTIDE SEQUENCE [LARGE SCALE GENOMIC DNA]</scope>
</reference>
<dbReference type="InterPro" id="IPR029058">
    <property type="entry name" value="AB_hydrolase_fold"/>
</dbReference>
<gene>
    <name evidence="9" type="ORF">BJ684DRAFT_7643</name>
</gene>
<keyword evidence="7" id="KW-0472">Membrane</keyword>
<feature type="domain" description="Partial AB-hydrolase lipase" evidence="8">
    <location>
        <begin position="74"/>
        <end position="145"/>
    </location>
</feature>
<evidence type="ECO:0000313" key="9">
    <source>
        <dbReference type="EMBL" id="RKP15053.1"/>
    </source>
</evidence>
<evidence type="ECO:0000256" key="3">
    <source>
        <dbReference type="ARBA" id="ARBA00022801"/>
    </source>
</evidence>
<dbReference type="Gene3D" id="3.40.50.1820">
    <property type="entry name" value="alpha/beta hydrolase"/>
    <property type="match status" value="1"/>
</dbReference>
<dbReference type="PANTHER" id="PTHR11005">
    <property type="entry name" value="LYSOSOMAL ACID LIPASE-RELATED"/>
    <property type="match status" value="1"/>
</dbReference>
<dbReference type="Pfam" id="PF04083">
    <property type="entry name" value="Abhydro_lipase"/>
    <property type="match status" value="1"/>
</dbReference>
<comment type="subcellular location">
    <subcellularLocation>
        <location evidence="1">Membrane</location>
        <topology evidence="1">Single-pass membrane protein</topology>
    </subcellularLocation>
</comment>
<evidence type="ECO:0000256" key="6">
    <source>
        <dbReference type="ARBA" id="ARBA00023098"/>
    </source>
</evidence>
<dbReference type="GO" id="GO:0016787">
    <property type="term" value="F:hydrolase activity"/>
    <property type="evidence" value="ECO:0007669"/>
    <property type="project" value="UniProtKB-KW"/>
</dbReference>
<evidence type="ECO:0000256" key="5">
    <source>
        <dbReference type="ARBA" id="ARBA00022989"/>
    </source>
</evidence>
<keyword evidence="5" id="KW-1133">Transmembrane helix</keyword>